<evidence type="ECO:0000313" key="6">
    <source>
        <dbReference type="EMBL" id="KAF2013663.1"/>
    </source>
</evidence>
<comment type="subunit">
    <text evidence="4">Binds to mitochondrial small subunit 15S rRNA.</text>
</comment>
<evidence type="ECO:0000256" key="4">
    <source>
        <dbReference type="ARBA" id="ARBA00044511"/>
    </source>
</evidence>
<dbReference type="Pfam" id="PF01535">
    <property type="entry name" value="PPR"/>
    <property type="match status" value="1"/>
</dbReference>
<proteinExistence type="inferred from homology"/>
<dbReference type="NCBIfam" id="TIGR00756">
    <property type="entry name" value="PPR"/>
    <property type="match status" value="2"/>
</dbReference>
<name>A0A6A5XL45_9PLEO</name>
<dbReference type="PANTHER" id="PTHR47447:SF17">
    <property type="entry name" value="OS12G0638900 PROTEIN"/>
    <property type="match status" value="1"/>
</dbReference>
<dbReference type="PANTHER" id="PTHR47447">
    <property type="entry name" value="OS03G0856100 PROTEIN"/>
    <property type="match status" value="1"/>
</dbReference>
<dbReference type="RefSeq" id="XP_033382002.1">
    <property type="nucleotide sequence ID" value="XM_033528561.1"/>
</dbReference>
<feature type="repeat" description="PPR" evidence="5">
    <location>
        <begin position="292"/>
        <end position="326"/>
    </location>
</feature>
<comment type="function">
    <text evidence="3">Regulates mitochondrial small subunit maturation by controlling 15S rRNA 5'-end processing. Localizes to the 5' precursor of the 15S rRNA in a position that is subsequently occupied by mS47 in the mature yeast mtSSU. Uses structure and sequence-specific RNA recognition, binding to a single-stranded region of the precursor and specifically recognizing bases -6 to -1. The exchange of Ccm1 for mS47 is coupled to the irreversible removal of precursor rRNA that is accompanied by conformational changes of the mitoribosomal proteins uS5m and mS26. These conformational changes signal completion of 5'-end rRNA processing through protection of the mature 5'-end of the 15S rRNA and stabilization of mS47. The removal of the 5' precursor together with the dissociation of Ccm1 may be catalyzed by the 5'-3' exoribonuclease Pet127. Involved in the specific removal of group I introns in mitochondrial encoded transcripts.</text>
</comment>
<dbReference type="Proteomes" id="UP000799778">
    <property type="component" value="Unassembled WGS sequence"/>
</dbReference>
<evidence type="ECO:0008006" key="8">
    <source>
        <dbReference type="Google" id="ProtNLM"/>
    </source>
</evidence>
<comment type="similarity">
    <text evidence="1">Belongs to the CCM1 family.</text>
</comment>
<protein>
    <recommendedName>
        <fullName evidence="8">Pentatricopeptide repeat protein-like protein</fullName>
    </recommendedName>
</protein>
<dbReference type="AlphaFoldDB" id="A0A6A5XL45"/>
<gene>
    <name evidence="6" type="ORF">BU24DRAFT_424665</name>
</gene>
<accession>A0A6A5XL45</accession>
<dbReference type="Pfam" id="PF13812">
    <property type="entry name" value="PPR_3"/>
    <property type="match status" value="1"/>
</dbReference>
<dbReference type="InterPro" id="IPR011990">
    <property type="entry name" value="TPR-like_helical_dom_sf"/>
</dbReference>
<dbReference type="OrthoDB" id="1908178at2759"/>
<evidence type="ECO:0000313" key="7">
    <source>
        <dbReference type="Proteomes" id="UP000799778"/>
    </source>
</evidence>
<dbReference type="GeneID" id="54285958"/>
<keyword evidence="2" id="KW-0677">Repeat</keyword>
<evidence type="ECO:0000256" key="2">
    <source>
        <dbReference type="ARBA" id="ARBA00022737"/>
    </source>
</evidence>
<dbReference type="EMBL" id="ML978071">
    <property type="protein sequence ID" value="KAF2013663.1"/>
    <property type="molecule type" value="Genomic_DNA"/>
</dbReference>
<keyword evidence="7" id="KW-1185">Reference proteome</keyword>
<organism evidence="6 7">
    <name type="scientific">Aaosphaeria arxii CBS 175.79</name>
    <dbReference type="NCBI Taxonomy" id="1450172"/>
    <lineage>
        <taxon>Eukaryota</taxon>
        <taxon>Fungi</taxon>
        <taxon>Dikarya</taxon>
        <taxon>Ascomycota</taxon>
        <taxon>Pezizomycotina</taxon>
        <taxon>Dothideomycetes</taxon>
        <taxon>Pleosporomycetidae</taxon>
        <taxon>Pleosporales</taxon>
        <taxon>Pleosporales incertae sedis</taxon>
        <taxon>Aaosphaeria</taxon>
    </lineage>
</organism>
<evidence type="ECO:0000256" key="3">
    <source>
        <dbReference type="ARBA" id="ARBA00044493"/>
    </source>
</evidence>
<sequence length="588" mass="67877">MSLFRTFDRTTCHSVSNTVSSPLLTFLCPALQQKRHYQRGVFQAVVARAPRTTSPRKNQMDDFFIKALARAGTCQEHRRQISTIRENVVPTRNNHKIRRKATVSCEREYFQTARKRGPFKKMKQFATSELKALVDYYDIELESGPEEEDIEDDGLLIWNVGDDHVPWPVKEQAHQHYIDKLKEMLETESSHEDIFSYYKRLPGPGVVYLSLKTIRDLLHHLSIVERPDQASMHRYLSILDDMKTANIHIRRSEWTSAIFLAGRCVDTVSTQEVQFALRLWKDMEKRAGVKAGVVTFNVLFDIAVKAGLYALAETLLQEMQKRKIKPHRHFRVSMLYYHGMLQNGNAVRQAYQDLVSAGEVVDTVVLNAVIASLIRAGEPAAAEHVFERMKRLEASRQNARPIPHSWRKRRTLGLELTWEGARPPSSTNLTDKANEIHQTAPIAPDSRTYGLFIRHHATTTGNIDRIEDLLQDMMHKKIPIDGTTFIVMMYGFHSFGGVRYSSWTREKLERTWSRYLQGVRDGADRTWLSPLAIKAALRGFKKCTDDERTLRVWEEARELWDPSPHDLESVLKTLRRMLPDSSFFSENV</sequence>
<reference evidence="6" key="1">
    <citation type="journal article" date="2020" name="Stud. Mycol.">
        <title>101 Dothideomycetes genomes: a test case for predicting lifestyles and emergence of pathogens.</title>
        <authorList>
            <person name="Haridas S."/>
            <person name="Albert R."/>
            <person name="Binder M."/>
            <person name="Bloem J."/>
            <person name="Labutti K."/>
            <person name="Salamov A."/>
            <person name="Andreopoulos B."/>
            <person name="Baker S."/>
            <person name="Barry K."/>
            <person name="Bills G."/>
            <person name="Bluhm B."/>
            <person name="Cannon C."/>
            <person name="Castanera R."/>
            <person name="Culley D."/>
            <person name="Daum C."/>
            <person name="Ezra D."/>
            <person name="Gonzalez J."/>
            <person name="Henrissat B."/>
            <person name="Kuo A."/>
            <person name="Liang C."/>
            <person name="Lipzen A."/>
            <person name="Lutzoni F."/>
            <person name="Magnuson J."/>
            <person name="Mondo S."/>
            <person name="Nolan M."/>
            <person name="Ohm R."/>
            <person name="Pangilinan J."/>
            <person name="Park H.-J."/>
            <person name="Ramirez L."/>
            <person name="Alfaro M."/>
            <person name="Sun H."/>
            <person name="Tritt A."/>
            <person name="Yoshinaga Y."/>
            <person name="Zwiers L.-H."/>
            <person name="Turgeon B."/>
            <person name="Goodwin S."/>
            <person name="Spatafora J."/>
            <person name="Crous P."/>
            <person name="Grigoriev I."/>
        </authorList>
    </citation>
    <scope>NUCLEOTIDE SEQUENCE</scope>
    <source>
        <strain evidence="6">CBS 175.79</strain>
    </source>
</reference>
<dbReference type="InterPro" id="IPR002885">
    <property type="entry name" value="PPR_rpt"/>
</dbReference>
<evidence type="ECO:0000256" key="1">
    <source>
        <dbReference type="ARBA" id="ARBA00006192"/>
    </source>
</evidence>
<evidence type="ECO:0000256" key="5">
    <source>
        <dbReference type="PROSITE-ProRule" id="PRU00708"/>
    </source>
</evidence>
<feature type="repeat" description="PPR" evidence="5">
    <location>
        <begin position="362"/>
        <end position="396"/>
    </location>
</feature>
<dbReference type="PROSITE" id="PS51375">
    <property type="entry name" value="PPR"/>
    <property type="match status" value="2"/>
</dbReference>
<dbReference type="Gene3D" id="1.25.40.10">
    <property type="entry name" value="Tetratricopeptide repeat domain"/>
    <property type="match status" value="1"/>
</dbReference>